<evidence type="ECO:0000313" key="1">
    <source>
        <dbReference type="EMBL" id="MBP2456301.1"/>
    </source>
</evidence>
<dbReference type="Proteomes" id="UP000694460">
    <property type="component" value="Unassembled WGS sequence"/>
</dbReference>
<reference evidence="1 2" key="1">
    <citation type="submission" date="2021-03" db="EMBL/GenBank/DDBJ databases">
        <title>Sequencing the genomes of 1000 actinobacteria strains.</title>
        <authorList>
            <person name="Klenk H.-P."/>
        </authorList>
    </citation>
    <scope>NUCLEOTIDE SEQUENCE [LARGE SCALE GENOMIC DNA]</scope>
    <source>
        <strain evidence="1 2">DSM 46713</strain>
    </source>
</reference>
<dbReference type="RefSeq" id="WP_209923935.1">
    <property type="nucleotide sequence ID" value="NZ_JAGIOP010000003.1"/>
</dbReference>
<proteinExistence type="predicted"/>
<organism evidence="1 2">
    <name type="scientific">Mycolicibacterium lutetiense</name>
    <dbReference type="NCBI Taxonomy" id="1641992"/>
    <lineage>
        <taxon>Bacteria</taxon>
        <taxon>Bacillati</taxon>
        <taxon>Actinomycetota</taxon>
        <taxon>Actinomycetes</taxon>
        <taxon>Mycobacteriales</taxon>
        <taxon>Mycobacteriaceae</taxon>
        <taxon>Mycolicibacterium</taxon>
    </lineage>
</organism>
<accession>A0ABS5A4H0</accession>
<protein>
    <recommendedName>
        <fullName evidence="3">PE domain-containing protein</fullName>
    </recommendedName>
</protein>
<sequence>MTMPLLVETPILAAQGASETAGSAVVGGVLTGVAPALLAPIPMGGEEVSMLFAQAIAANAAQFLAACGVGVAQREALAASTITSAAAHEITDATAAAQLFL</sequence>
<evidence type="ECO:0000313" key="2">
    <source>
        <dbReference type="Proteomes" id="UP000694460"/>
    </source>
</evidence>
<name>A0ABS5A4H0_9MYCO</name>
<evidence type="ECO:0008006" key="3">
    <source>
        <dbReference type="Google" id="ProtNLM"/>
    </source>
</evidence>
<gene>
    <name evidence="1" type="ORF">JOF57_006277</name>
</gene>
<comment type="caution">
    <text evidence="1">The sequence shown here is derived from an EMBL/GenBank/DDBJ whole genome shotgun (WGS) entry which is preliminary data.</text>
</comment>
<dbReference type="EMBL" id="JAGIOP010000003">
    <property type="protein sequence ID" value="MBP2456301.1"/>
    <property type="molecule type" value="Genomic_DNA"/>
</dbReference>
<keyword evidence="2" id="KW-1185">Reference proteome</keyword>